<dbReference type="Gene3D" id="1.10.287.470">
    <property type="entry name" value="Helix hairpin bin"/>
    <property type="match status" value="1"/>
</dbReference>
<dbReference type="Gene3D" id="2.40.30.170">
    <property type="match status" value="1"/>
</dbReference>
<comment type="similarity">
    <text evidence="1">Belongs to the membrane fusion protein (MFP) (TC 8.A.1) family.</text>
</comment>
<keyword evidence="5" id="KW-1185">Reference proteome</keyword>
<dbReference type="Pfam" id="PF25967">
    <property type="entry name" value="RND-MFP_C"/>
    <property type="match status" value="1"/>
</dbReference>
<dbReference type="Gene3D" id="2.40.420.20">
    <property type="match status" value="1"/>
</dbReference>
<feature type="domain" description="Multidrug resistance protein MdtA-like C-terminal permuted SH3" evidence="3">
    <location>
        <begin position="291"/>
        <end position="354"/>
    </location>
</feature>
<feature type="domain" description="CusB-like beta-barrel" evidence="2">
    <location>
        <begin position="206"/>
        <end position="278"/>
    </location>
</feature>
<evidence type="ECO:0000259" key="3">
    <source>
        <dbReference type="Pfam" id="PF25967"/>
    </source>
</evidence>
<dbReference type="EMBL" id="JAODOP010000004">
    <property type="protein sequence ID" value="MEF3834484.1"/>
    <property type="molecule type" value="Genomic_DNA"/>
</dbReference>
<dbReference type="NCBIfam" id="TIGR01730">
    <property type="entry name" value="RND_mfp"/>
    <property type="match status" value="1"/>
</dbReference>
<dbReference type="InterPro" id="IPR058792">
    <property type="entry name" value="Beta-barrel_RND_2"/>
</dbReference>
<dbReference type="Pfam" id="PF25954">
    <property type="entry name" value="Beta-barrel_RND_2"/>
    <property type="match status" value="1"/>
</dbReference>
<dbReference type="PANTHER" id="PTHR30469">
    <property type="entry name" value="MULTIDRUG RESISTANCE PROTEIN MDTA"/>
    <property type="match status" value="1"/>
</dbReference>
<dbReference type="Gene3D" id="2.40.50.100">
    <property type="match status" value="1"/>
</dbReference>
<dbReference type="PROSITE" id="PS51257">
    <property type="entry name" value="PROKAR_LIPOPROTEIN"/>
    <property type="match status" value="1"/>
</dbReference>
<gene>
    <name evidence="4" type="ORF">N1F79_15210</name>
</gene>
<dbReference type="InterPro" id="IPR006143">
    <property type="entry name" value="RND_pump_MFP"/>
</dbReference>
<reference evidence="4 5" key="1">
    <citation type="submission" date="2022-09" db="EMBL/GenBank/DDBJ databases">
        <title>Genome sequencing of Flavivirga sp. MEBiC05379.</title>
        <authorList>
            <person name="Oh H.-M."/>
            <person name="Kwon K.K."/>
            <person name="Park M.J."/>
            <person name="Yang S.-H."/>
        </authorList>
    </citation>
    <scope>NUCLEOTIDE SEQUENCE [LARGE SCALE GENOMIC DNA]</scope>
    <source>
        <strain evidence="4 5">MEBiC05379</strain>
    </source>
</reference>
<comment type="caution">
    <text evidence="4">The sequence shown here is derived from an EMBL/GenBank/DDBJ whole genome shotgun (WGS) entry which is preliminary data.</text>
</comment>
<dbReference type="SUPFAM" id="SSF111369">
    <property type="entry name" value="HlyD-like secretion proteins"/>
    <property type="match status" value="1"/>
</dbReference>
<dbReference type="RefSeq" id="WP_303306807.1">
    <property type="nucleotide sequence ID" value="NZ_JAODOP010000004.1"/>
</dbReference>
<protein>
    <submittedName>
        <fullName evidence="4">Efflux RND transporter periplasmic adaptor subunit</fullName>
    </submittedName>
</protein>
<sequence>MEIKKYTLIMILSLTAFISCKEEKQVKETVLRPVKYTVVGDVDTHKIRTFSGTAKAGDAIDLSFRSGGIITKANYSKGAKVKKGDVIARLDNVEASLAYEQTVSALKSAASSMNTSKSNLNRIKSLYEKGSNSLSDYEAAKNSYQTALDQYESAKRNKSIQATQLSYGIIKAPKDGLIADTDGGVGERVAAGHVFAILNAGKDLKIEVGLPENIVNRVAVGMKTKLEFSAIEGQVFDGTVTEVAPIINPEAATYTTSIFLDKPISDIKPGMAANVTFDFSETSDNTSNTSLIIPVKAVGEDGKGRFVFLISSKDGGTGTVNKRYLELGDLTADGFEVKNGLVAGDKIATAGLQTLLDGQDVRLK</sequence>
<proteinExistence type="inferred from homology"/>
<dbReference type="Proteomes" id="UP001337305">
    <property type="component" value="Unassembled WGS sequence"/>
</dbReference>
<evidence type="ECO:0000313" key="5">
    <source>
        <dbReference type="Proteomes" id="UP001337305"/>
    </source>
</evidence>
<dbReference type="InterPro" id="IPR058627">
    <property type="entry name" value="MdtA-like_C"/>
</dbReference>
<name>A0ABU7XUS5_9FLAO</name>
<dbReference type="PANTHER" id="PTHR30469:SF20">
    <property type="entry name" value="EFFLUX RND TRANSPORTER PERIPLASMIC ADAPTOR SUBUNIT"/>
    <property type="match status" value="1"/>
</dbReference>
<organism evidence="4 5">
    <name type="scientific">Flavivirga spongiicola</name>
    <dbReference type="NCBI Taxonomy" id="421621"/>
    <lineage>
        <taxon>Bacteria</taxon>
        <taxon>Pseudomonadati</taxon>
        <taxon>Bacteroidota</taxon>
        <taxon>Flavobacteriia</taxon>
        <taxon>Flavobacteriales</taxon>
        <taxon>Flavobacteriaceae</taxon>
        <taxon>Flavivirga</taxon>
    </lineage>
</organism>
<evidence type="ECO:0000313" key="4">
    <source>
        <dbReference type="EMBL" id="MEF3834484.1"/>
    </source>
</evidence>
<accession>A0ABU7XUS5</accession>
<evidence type="ECO:0000259" key="2">
    <source>
        <dbReference type="Pfam" id="PF25954"/>
    </source>
</evidence>
<evidence type="ECO:0000256" key="1">
    <source>
        <dbReference type="ARBA" id="ARBA00009477"/>
    </source>
</evidence>